<keyword evidence="4" id="KW-1185">Reference proteome</keyword>
<dbReference type="Proteomes" id="UP000636264">
    <property type="component" value="Unassembled WGS sequence"/>
</dbReference>
<dbReference type="SUPFAM" id="SSF56801">
    <property type="entry name" value="Acetyl-CoA synthetase-like"/>
    <property type="match status" value="1"/>
</dbReference>
<dbReference type="EMBL" id="BMIF01000004">
    <property type="protein sequence ID" value="GGA63444.1"/>
    <property type="molecule type" value="Genomic_DNA"/>
</dbReference>
<dbReference type="GO" id="GO:0016405">
    <property type="term" value="F:CoA-ligase activity"/>
    <property type="evidence" value="ECO:0007669"/>
    <property type="project" value="TreeGrafter"/>
</dbReference>
<dbReference type="AlphaFoldDB" id="A0A916RRI6"/>
<organism evidence="3 4">
    <name type="scientific">Nitratireductor aestuarii</name>
    <dbReference type="NCBI Taxonomy" id="1735103"/>
    <lineage>
        <taxon>Bacteria</taxon>
        <taxon>Pseudomonadati</taxon>
        <taxon>Pseudomonadota</taxon>
        <taxon>Alphaproteobacteria</taxon>
        <taxon>Hyphomicrobiales</taxon>
        <taxon>Phyllobacteriaceae</taxon>
        <taxon>Nitratireductor</taxon>
    </lineage>
</organism>
<dbReference type="PANTHER" id="PTHR24096">
    <property type="entry name" value="LONG-CHAIN-FATTY-ACID--COA LIGASE"/>
    <property type="match status" value="1"/>
</dbReference>
<evidence type="ECO:0000313" key="4">
    <source>
        <dbReference type="Proteomes" id="UP000636264"/>
    </source>
</evidence>
<evidence type="ECO:0000259" key="2">
    <source>
        <dbReference type="Pfam" id="PF13193"/>
    </source>
</evidence>
<dbReference type="InterPro" id="IPR025110">
    <property type="entry name" value="AMP-bd_C"/>
</dbReference>
<reference evidence="3" key="2">
    <citation type="submission" date="2020-09" db="EMBL/GenBank/DDBJ databases">
        <authorList>
            <person name="Sun Q."/>
            <person name="Zhou Y."/>
        </authorList>
    </citation>
    <scope>NUCLEOTIDE SEQUENCE</scope>
    <source>
        <strain evidence="3">CGMCC 1.15320</strain>
    </source>
</reference>
<dbReference type="Gene3D" id="3.30.300.30">
    <property type="match status" value="1"/>
</dbReference>
<proteinExistence type="predicted"/>
<name>A0A916RRI6_9HYPH</name>
<keyword evidence="3" id="KW-0436">Ligase</keyword>
<dbReference type="PANTHER" id="PTHR24096:SF267">
    <property type="entry name" value="MALONATE--COA LIGASE ACSF3, MITOCHONDRIAL"/>
    <property type="match status" value="1"/>
</dbReference>
<reference evidence="3" key="1">
    <citation type="journal article" date="2014" name="Int. J. Syst. Evol. Microbiol.">
        <title>Complete genome sequence of Corynebacterium casei LMG S-19264T (=DSM 44701T), isolated from a smear-ripened cheese.</title>
        <authorList>
            <consortium name="US DOE Joint Genome Institute (JGI-PGF)"/>
            <person name="Walter F."/>
            <person name="Albersmeier A."/>
            <person name="Kalinowski J."/>
            <person name="Ruckert C."/>
        </authorList>
    </citation>
    <scope>NUCLEOTIDE SEQUENCE</scope>
    <source>
        <strain evidence="3">CGMCC 1.15320</strain>
    </source>
</reference>
<dbReference type="Pfam" id="PF13193">
    <property type="entry name" value="AMP-binding_C"/>
    <property type="match status" value="1"/>
</dbReference>
<evidence type="ECO:0000259" key="1">
    <source>
        <dbReference type="Pfam" id="PF00501"/>
    </source>
</evidence>
<feature type="domain" description="AMP-dependent synthetase/ligase" evidence="1">
    <location>
        <begin position="25"/>
        <end position="395"/>
    </location>
</feature>
<evidence type="ECO:0000313" key="3">
    <source>
        <dbReference type="EMBL" id="GGA63444.1"/>
    </source>
</evidence>
<dbReference type="InterPro" id="IPR020845">
    <property type="entry name" value="AMP-binding_CS"/>
</dbReference>
<dbReference type="PROSITE" id="PS00455">
    <property type="entry name" value="AMP_BINDING"/>
    <property type="match status" value="1"/>
</dbReference>
<feature type="domain" description="AMP-binding enzyme C-terminal" evidence="2">
    <location>
        <begin position="446"/>
        <end position="521"/>
    </location>
</feature>
<dbReference type="Pfam" id="PF00501">
    <property type="entry name" value="AMP-binding"/>
    <property type="match status" value="1"/>
</dbReference>
<dbReference type="NCBIfam" id="NF005801">
    <property type="entry name" value="PRK07656.1"/>
    <property type="match status" value="1"/>
</dbReference>
<sequence>MAKTEHRMTIHDSGWQFSTLPALVARAAEVYGNDPAIEDGGTKLSFVEFDQLRRKIAKAFMASGIEKGDRVMIWSPNTWKWFAAAMGLVSAGGVLIPTSTRFKGSEVHDLASRSGARMLLSCGEFLGKYYPEMLSPETRGLLKEIVVFDGAKETETPWDEFIARGETISDEALAEREASIGPDDMCDMLFTSGTTGYPKGVMYRHLQCLRTIDAWATRVGVQRGDRLLVIPPFFHAFGYRSGAIVSIMRGATLIPHLTYDADEILKRVENEKISVIPGPPTIFHGMLQHPELEKFDRSSLRLGVTGGAVVPSTLIRRMRETLGFEGVVNGYGLTECGGYGTMCSADDPDDVIANTAGKPFPDTEVRIMDADGNLLPDGEAGEVVIRGYLTMNGYFNDPEGTAKTIDKNGWLHTGDIGYFDENGNLRIEDRVKDLYICGGFNCYPAEIERLMSAHPAVGQIAVIGIPDERMGEVGKAYVVLRPGTSATAEELIGWARENIANYKVPRYVEFMDALPTSVQGKVQKDVLRAMNK</sequence>
<gene>
    <name evidence="3" type="ORF">GCM10011385_16600</name>
</gene>
<dbReference type="InterPro" id="IPR000873">
    <property type="entry name" value="AMP-dep_synth/lig_dom"/>
</dbReference>
<dbReference type="Gene3D" id="3.40.50.12780">
    <property type="entry name" value="N-terminal domain of ligase-like"/>
    <property type="match status" value="1"/>
</dbReference>
<dbReference type="InterPro" id="IPR042099">
    <property type="entry name" value="ANL_N_sf"/>
</dbReference>
<comment type="caution">
    <text evidence="3">The sequence shown here is derived from an EMBL/GenBank/DDBJ whole genome shotgun (WGS) entry which is preliminary data.</text>
</comment>
<dbReference type="InterPro" id="IPR045851">
    <property type="entry name" value="AMP-bd_C_sf"/>
</dbReference>
<accession>A0A916RRI6</accession>
<protein>
    <submittedName>
        <fullName evidence="3">Fatty-acid-CoA ligase FadD</fullName>
    </submittedName>
</protein>